<dbReference type="InterPro" id="IPR028082">
    <property type="entry name" value="Peripla_BP_I"/>
</dbReference>
<dbReference type="SUPFAM" id="SSF53822">
    <property type="entry name" value="Periplasmic binding protein-like I"/>
    <property type="match status" value="1"/>
</dbReference>
<keyword evidence="1" id="KW-0805">Transcription regulation</keyword>
<dbReference type="PANTHER" id="PTHR30146:SF109">
    <property type="entry name" value="HTH-TYPE TRANSCRIPTIONAL REGULATOR GALS"/>
    <property type="match status" value="1"/>
</dbReference>
<gene>
    <name evidence="5" type="ORF">QQ020_17820</name>
</gene>
<dbReference type="PANTHER" id="PTHR30146">
    <property type="entry name" value="LACI-RELATED TRANSCRIPTIONAL REPRESSOR"/>
    <property type="match status" value="1"/>
</dbReference>
<dbReference type="InterPro" id="IPR001761">
    <property type="entry name" value="Peripla_BP/Lac1_sug-bd_dom"/>
</dbReference>
<keyword evidence="6" id="KW-1185">Reference proteome</keyword>
<dbReference type="CDD" id="cd01392">
    <property type="entry name" value="HTH_LacI"/>
    <property type="match status" value="1"/>
</dbReference>
<dbReference type="RefSeq" id="WP_346759277.1">
    <property type="nucleotide sequence ID" value="NZ_JAUJEB010000004.1"/>
</dbReference>
<dbReference type="Pfam" id="PF00532">
    <property type="entry name" value="Peripla_BP_1"/>
    <property type="match status" value="1"/>
</dbReference>
<accession>A0ABT8L8C2</accession>
<name>A0ABT8L8C2_9BACT</name>
<dbReference type="InterPro" id="IPR000843">
    <property type="entry name" value="HTH_LacI"/>
</dbReference>
<dbReference type="GO" id="GO:0003677">
    <property type="term" value="F:DNA binding"/>
    <property type="evidence" value="ECO:0007669"/>
    <property type="project" value="UniProtKB-KW"/>
</dbReference>
<dbReference type="SMART" id="SM00354">
    <property type="entry name" value="HTH_LACI"/>
    <property type="match status" value="1"/>
</dbReference>
<evidence type="ECO:0000313" key="5">
    <source>
        <dbReference type="EMBL" id="MDN5213938.1"/>
    </source>
</evidence>
<dbReference type="InterPro" id="IPR010982">
    <property type="entry name" value="Lambda_DNA-bd_dom_sf"/>
</dbReference>
<dbReference type="SUPFAM" id="SSF47413">
    <property type="entry name" value="lambda repressor-like DNA-binding domains"/>
    <property type="match status" value="1"/>
</dbReference>
<dbReference type="Gene3D" id="1.10.260.40">
    <property type="entry name" value="lambda repressor-like DNA-binding domains"/>
    <property type="match status" value="1"/>
</dbReference>
<dbReference type="CDD" id="cd06267">
    <property type="entry name" value="PBP1_LacI_sugar_binding-like"/>
    <property type="match status" value="1"/>
</dbReference>
<dbReference type="Gene3D" id="3.40.50.2300">
    <property type="match status" value="2"/>
</dbReference>
<keyword evidence="2 5" id="KW-0238">DNA-binding</keyword>
<comment type="caution">
    <text evidence="5">The sequence shown here is derived from an EMBL/GenBank/DDBJ whole genome shotgun (WGS) entry which is preliminary data.</text>
</comment>
<keyword evidence="3" id="KW-0804">Transcription</keyword>
<evidence type="ECO:0000256" key="2">
    <source>
        <dbReference type="ARBA" id="ARBA00023125"/>
    </source>
</evidence>
<dbReference type="EMBL" id="JAUJEB010000004">
    <property type="protein sequence ID" value="MDN5213938.1"/>
    <property type="molecule type" value="Genomic_DNA"/>
</dbReference>
<dbReference type="PROSITE" id="PS50932">
    <property type="entry name" value="HTH_LACI_2"/>
    <property type="match status" value="1"/>
</dbReference>
<evidence type="ECO:0000256" key="3">
    <source>
        <dbReference type="ARBA" id="ARBA00023163"/>
    </source>
</evidence>
<feature type="domain" description="HTH lacI-type" evidence="4">
    <location>
        <begin position="5"/>
        <end position="59"/>
    </location>
</feature>
<dbReference type="Proteomes" id="UP001172083">
    <property type="component" value="Unassembled WGS sequence"/>
</dbReference>
<evidence type="ECO:0000259" key="4">
    <source>
        <dbReference type="PROSITE" id="PS50932"/>
    </source>
</evidence>
<sequence>MGMNPTVKDIAAKLNLSTSTVSRALTDHPDVKKETKRLVLKLARELDYQPNPIALSLKKNRTYILGVIIPETSISFFSKAISGIQEVASKAGYQVMICSSHDSVDIERQNVQTLLNSRVDGLIISVSRETQDVNHLARILDKRLPTVFFDRICEELQSTQVVADNFAITFRATEHLITTGRKRIAYIAGPQNLYNSRKRLEGYKAALQKYKLPIDDDLIIASHYEGENVKTYTDYLFNLNRQIDAIFAINDRTAIEMIHLIKQRQVKVPEDIAVVGFNNERFSAFFDPPLSSIDHPAFEMGKTATELLLQHIADDQFPIQKKVIKSDLIIRESSFKS</sequence>
<dbReference type="Pfam" id="PF00356">
    <property type="entry name" value="LacI"/>
    <property type="match status" value="1"/>
</dbReference>
<evidence type="ECO:0000313" key="6">
    <source>
        <dbReference type="Proteomes" id="UP001172083"/>
    </source>
</evidence>
<organism evidence="5 6">
    <name type="scientific">Agaribacillus aureus</name>
    <dbReference type="NCBI Taxonomy" id="3051825"/>
    <lineage>
        <taxon>Bacteria</taxon>
        <taxon>Pseudomonadati</taxon>
        <taxon>Bacteroidota</taxon>
        <taxon>Cytophagia</taxon>
        <taxon>Cytophagales</taxon>
        <taxon>Splendidivirgaceae</taxon>
        <taxon>Agaribacillus</taxon>
    </lineage>
</organism>
<reference evidence="5" key="1">
    <citation type="submission" date="2023-06" db="EMBL/GenBank/DDBJ databases">
        <title>Genomic of Agaribacillus aureum.</title>
        <authorList>
            <person name="Wang G."/>
        </authorList>
    </citation>
    <scope>NUCLEOTIDE SEQUENCE</scope>
    <source>
        <strain evidence="5">BMA12</strain>
    </source>
</reference>
<evidence type="ECO:0000256" key="1">
    <source>
        <dbReference type="ARBA" id="ARBA00023015"/>
    </source>
</evidence>
<protein>
    <submittedName>
        <fullName evidence="5">LacI family DNA-binding transcriptional regulator</fullName>
    </submittedName>
</protein>
<proteinExistence type="predicted"/>